<gene>
    <name evidence="2" type="ORF">SETTUDRAFT_39093</name>
</gene>
<reference evidence="2 3" key="1">
    <citation type="journal article" date="2012" name="PLoS Pathog.">
        <title>Diverse lifestyles and strategies of plant pathogenesis encoded in the genomes of eighteen Dothideomycetes fungi.</title>
        <authorList>
            <person name="Ohm R.A."/>
            <person name="Feau N."/>
            <person name="Henrissat B."/>
            <person name="Schoch C.L."/>
            <person name="Horwitz B.A."/>
            <person name="Barry K.W."/>
            <person name="Condon B.J."/>
            <person name="Copeland A.C."/>
            <person name="Dhillon B."/>
            <person name="Glaser F."/>
            <person name="Hesse C.N."/>
            <person name="Kosti I."/>
            <person name="LaButti K."/>
            <person name="Lindquist E.A."/>
            <person name="Lucas S."/>
            <person name="Salamov A.A."/>
            <person name="Bradshaw R.E."/>
            <person name="Ciuffetti L."/>
            <person name="Hamelin R.C."/>
            <person name="Kema G.H.J."/>
            <person name="Lawrence C."/>
            <person name="Scott J.A."/>
            <person name="Spatafora J.W."/>
            <person name="Turgeon B.G."/>
            <person name="de Wit P.J.G.M."/>
            <person name="Zhong S."/>
            <person name="Goodwin S.B."/>
            <person name="Grigoriev I.V."/>
        </authorList>
    </citation>
    <scope>NUCLEOTIDE SEQUENCE [LARGE SCALE GENOMIC DNA]</scope>
    <source>
        <strain evidence="3">28A</strain>
    </source>
</reference>
<feature type="domain" description="DUF3669" evidence="1">
    <location>
        <begin position="60"/>
        <end position="124"/>
    </location>
</feature>
<evidence type="ECO:0000313" key="2">
    <source>
        <dbReference type="EMBL" id="EOA87971.1"/>
    </source>
</evidence>
<dbReference type="RefSeq" id="XP_008024380.1">
    <property type="nucleotide sequence ID" value="XM_008026189.1"/>
</dbReference>
<dbReference type="PANTHER" id="PTHR40780">
    <property type="entry name" value="DUF3669 DOMAIN-CONTAINING PROTEIN"/>
    <property type="match status" value="1"/>
</dbReference>
<protein>
    <recommendedName>
        <fullName evidence="1">DUF3669 domain-containing protein</fullName>
    </recommendedName>
</protein>
<evidence type="ECO:0000259" key="1">
    <source>
        <dbReference type="Pfam" id="PF12417"/>
    </source>
</evidence>
<evidence type="ECO:0000313" key="3">
    <source>
        <dbReference type="Proteomes" id="UP000016935"/>
    </source>
</evidence>
<reference evidence="2 3" key="2">
    <citation type="journal article" date="2013" name="PLoS Genet.">
        <title>Comparative genome structure, secondary metabolite, and effector coding capacity across Cochliobolus pathogens.</title>
        <authorList>
            <person name="Condon B.J."/>
            <person name="Leng Y."/>
            <person name="Wu D."/>
            <person name="Bushley K.E."/>
            <person name="Ohm R.A."/>
            <person name="Otillar R."/>
            <person name="Martin J."/>
            <person name="Schackwitz W."/>
            <person name="Grimwood J."/>
            <person name="MohdZainudin N."/>
            <person name="Xue C."/>
            <person name="Wang R."/>
            <person name="Manning V.A."/>
            <person name="Dhillon B."/>
            <person name="Tu Z.J."/>
            <person name="Steffenson B.J."/>
            <person name="Salamov A."/>
            <person name="Sun H."/>
            <person name="Lowry S."/>
            <person name="LaButti K."/>
            <person name="Han J."/>
            <person name="Copeland A."/>
            <person name="Lindquist E."/>
            <person name="Barry K."/>
            <person name="Schmutz J."/>
            <person name="Baker S.E."/>
            <person name="Ciuffetti L.M."/>
            <person name="Grigoriev I.V."/>
            <person name="Zhong S."/>
            <person name="Turgeon B.G."/>
        </authorList>
    </citation>
    <scope>NUCLEOTIDE SEQUENCE [LARGE SCALE GENOMIC DNA]</scope>
    <source>
        <strain evidence="3">28A</strain>
    </source>
</reference>
<organism evidence="2 3">
    <name type="scientific">Exserohilum turcicum (strain 28A)</name>
    <name type="common">Northern leaf blight fungus</name>
    <name type="synonym">Setosphaeria turcica</name>
    <dbReference type="NCBI Taxonomy" id="671987"/>
    <lineage>
        <taxon>Eukaryota</taxon>
        <taxon>Fungi</taxon>
        <taxon>Dikarya</taxon>
        <taxon>Ascomycota</taxon>
        <taxon>Pezizomycotina</taxon>
        <taxon>Dothideomycetes</taxon>
        <taxon>Pleosporomycetidae</taxon>
        <taxon>Pleosporales</taxon>
        <taxon>Pleosporineae</taxon>
        <taxon>Pleosporaceae</taxon>
        <taxon>Exserohilum</taxon>
    </lineage>
</organism>
<dbReference type="AlphaFoldDB" id="R0ITJ7"/>
<dbReference type="Proteomes" id="UP000016935">
    <property type="component" value="Unassembled WGS sequence"/>
</dbReference>
<sequence>MRMLGLDYKSYAEAMAEALALMHWGARIDANDVEFVLAPPRAKHPHASTFQSDYLGAHCMWLLDFDRCQPMQMNEAGIEQACAAFFRNDPYYPRPGTGEAADEELWIVFKQRFLASSRRILGEENQDMWVLADRLIARIEEEGEERRRKDALAASE</sequence>
<dbReference type="EMBL" id="KB908559">
    <property type="protein sequence ID" value="EOA87971.1"/>
    <property type="molecule type" value="Genomic_DNA"/>
</dbReference>
<accession>R0ITJ7</accession>
<dbReference type="PANTHER" id="PTHR40780:SF3">
    <property type="entry name" value="DUF3669 DOMAIN-CONTAINING PROTEIN"/>
    <property type="match status" value="1"/>
</dbReference>
<dbReference type="Pfam" id="PF12417">
    <property type="entry name" value="DUF3669"/>
    <property type="match status" value="1"/>
</dbReference>
<proteinExistence type="predicted"/>
<name>R0ITJ7_EXST2</name>
<keyword evidence="3" id="KW-1185">Reference proteome</keyword>
<dbReference type="HOGENOM" id="CLU_039531_2_2_1"/>
<dbReference type="eggNOG" id="ENOG502SHT4">
    <property type="taxonomic scope" value="Eukaryota"/>
</dbReference>
<dbReference type="GeneID" id="19404441"/>
<dbReference type="InterPro" id="IPR022137">
    <property type="entry name" value="Znf_prot_DUF3669"/>
</dbReference>
<dbReference type="OrthoDB" id="2993351at2759"/>